<accession>A0A7R7DRK8</accession>
<sequence>MIFVAGAHWHEVLGESWLDPAMLRRGVVCAAVAQLGFLCCTLLGGVLGGLHLAVLDVGTGRVRGRWLIGRRVLLLRTIPLPVRFGLFQPKGGVATARRWLLAVVPALASTAAAVWIVWQELNFDRPVGPIPPSWLRPATAVAVFAFAWLVLIGGQLNVASQLPIRVALWRPRRYAPPESVATRAGLARAQRISLADHRGDTATVQAELDALAGTMSEQDLALMRGRLQYLRGEYAAASAGAAALLDVAGPEDLATRFGFCLYTGLAMLAGQPVDPDTAARARELCPALGYAIQRDGAAFVLALFALYDRDAELARQFAQQSVRWATNARDAGEAELVAAVAAAIAGDGREARRALRRGRRRAPTSPLVAVAERRLSEPPAITVTVDTVGAGE</sequence>
<keyword evidence="1" id="KW-1133">Transmembrane helix</keyword>
<keyword evidence="1" id="KW-0472">Membrane</keyword>
<dbReference type="EMBL" id="AP023355">
    <property type="protein sequence ID" value="BCJ36524.1"/>
    <property type="molecule type" value="Genomic_DNA"/>
</dbReference>
<protein>
    <submittedName>
        <fullName evidence="2">Uncharacterized protein</fullName>
    </submittedName>
</protein>
<name>A0A7R7DRK8_9ACTN</name>
<evidence type="ECO:0000256" key="1">
    <source>
        <dbReference type="SAM" id="Phobius"/>
    </source>
</evidence>
<evidence type="ECO:0000313" key="2">
    <source>
        <dbReference type="EMBL" id="BCJ36524.1"/>
    </source>
</evidence>
<feature type="transmembrane region" description="Helical" evidence="1">
    <location>
        <begin position="27"/>
        <end position="48"/>
    </location>
</feature>
<keyword evidence="1" id="KW-0812">Transmembrane</keyword>
<organism evidence="2 3">
    <name type="scientific">Actinocatenispora thailandica</name>
    <dbReference type="NCBI Taxonomy" id="227318"/>
    <lineage>
        <taxon>Bacteria</taxon>
        <taxon>Bacillati</taxon>
        <taxon>Actinomycetota</taxon>
        <taxon>Actinomycetes</taxon>
        <taxon>Micromonosporales</taxon>
        <taxon>Micromonosporaceae</taxon>
        <taxon>Actinocatenispora</taxon>
    </lineage>
</organism>
<feature type="transmembrane region" description="Helical" evidence="1">
    <location>
        <begin position="99"/>
        <end position="118"/>
    </location>
</feature>
<proteinExistence type="predicted"/>
<dbReference type="Proteomes" id="UP000611640">
    <property type="component" value="Chromosome"/>
</dbReference>
<evidence type="ECO:0000313" key="3">
    <source>
        <dbReference type="Proteomes" id="UP000611640"/>
    </source>
</evidence>
<dbReference type="KEGG" id="atl:Athai_40270"/>
<dbReference type="AlphaFoldDB" id="A0A7R7DRK8"/>
<dbReference type="RefSeq" id="WP_203962887.1">
    <property type="nucleotide sequence ID" value="NZ_AP023355.1"/>
</dbReference>
<reference evidence="2 3" key="1">
    <citation type="submission" date="2020-08" db="EMBL/GenBank/DDBJ databases">
        <title>Whole genome shotgun sequence of Actinocatenispora thailandica NBRC 105041.</title>
        <authorList>
            <person name="Komaki H."/>
            <person name="Tamura T."/>
        </authorList>
    </citation>
    <scope>NUCLEOTIDE SEQUENCE [LARGE SCALE GENOMIC DNA]</scope>
    <source>
        <strain evidence="2 3">NBRC 105041</strain>
    </source>
</reference>
<feature type="transmembrane region" description="Helical" evidence="1">
    <location>
        <begin position="138"/>
        <end position="159"/>
    </location>
</feature>
<keyword evidence="3" id="KW-1185">Reference proteome</keyword>
<gene>
    <name evidence="2" type="ORF">Athai_40270</name>
</gene>